<name>A0ABY8LHK5_9RHOB</name>
<sequence>MSRLARLLAIAPLLALAHPQPAAANPAMIDYVRGQITAMRQSPEIMEAIRDANARHAALPETQLVAMDAQWRGEIGASEAPTISAIVESTASQRLRAMAQDSGGVVTEIIVMDNRGMNAATSAVTSDYWQGDEAKFIETFPRGPAGLHVGEVEYDESTNSYQVQVSTTLVDPVTGQPAGAVTFGLDATAF</sequence>
<accession>A0ABY8LHK5</accession>
<feature type="signal peptide" evidence="1">
    <location>
        <begin position="1"/>
        <end position="24"/>
    </location>
</feature>
<gene>
    <name evidence="2" type="ORF">P8627_07740</name>
</gene>
<dbReference type="EMBL" id="CP122537">
    <property type="protein sequence ID" value="WGH80147.1"/>
    <property type="molecule type" value="Genomic_DNA"/>
</dbReference>
<evidence type="ECO:0008006" key="4">
    <source>
        <dbReference type="Google" id="ProtNLM"/>
    </source>
</evidence>
<protein>
    <recommendedName>
        <fullName evidence="4">DUF3887 domain-containing protein</fullName>
    </recommendedName>
</protein>
<evidence type="ECO:0000313" key="3">
    <source>
        <dbReference type="Proteomes" id="UP001243420"/>
    </source>
</evidence>
<evidence type="ECO:0000313" key="2">
    <source>
        <dbReference type="EMBL" id="WGH80147.1"/>
    </source>
</evidence>
<dbReference type="Proteomes" id="UP001243420">
    <property type="component" value="Chromosome"/>
</dbReference>
<reference evidence="2 3" key="1">
    <citation type="submission" date="2023-04" db="EMBL/GenBank/DDBJ databases">
        <title>Jannaschia ovalis sp. nov., a marine bacterium isolated from sea tidal flat.</title>
        <authorList>
            <person name="Kwon D.Y."/>
            <person name="Kim J.-J."/>
        </authorList>
    </citation>
    <scope>NUCLEOTIDE SEQUENCE [LARGE SCALE GENOMIC DNA]</scope>
    <source>
        <strain evidence="2 3">GRR-S6-38</strain>
    </source>
</reference>
<evidence type="ECO:0000256" key="1">
    <source>
        <dbReference type="SAM" id="SignalP"/>
    </source>
</evidence>
<keyword evidence="1" id="KW-0732">Signal</keyword>
<proteinExistence type="predicted"/>
<feature type="chain" id="PRO_5045111885" description="DUF3887 domain-containing protein" evidence="1">
    <location>
        <begin position="25"/>
        <end position="190"/>
    </location>
</feature>
<dbReference type="RefSeq" id="WP_279967194.1">
    <property type="nucleotide sequence ID" value="NZ_CP122537.1"/>
</dbReference>
<organism evidence="2 3">
    <name type="scientific">Jannaschia ovalis</name>
    <dbReference type="NCBI Taxonomy" id="3038773"/>
    <lineage>
        <taxon>Bacteria</taxon>
        <taxon>Pseudomonadati</taxon>
        <taxon>Pseudomonadota</taxon>
        <taxon>Alphaproteobacteria</taxon>
        <taxon>Rhodobacterales</taxon>
        <taxon>Roseobacteraceae</taxon>
        <taxon>Jannaschia</taxon>
    </lineage>
</organism>
<keyword evidence="3" id="KW-1185">Reference proteome</keyword>